<dbReference type="OrthoDB" id="269872at2759"/>
<dbReference type="KEGG" id="mpp:MICPUCDRAFT_53880"/>
<feature type="compositionally biased region" description="Low complexity" evidence="2">
    <location>
        <begin position="269"/>
        <end position="279"/>
    </location>
</feature>
<evidence type="ECO:0000256" key="2">
    <source>
        <dbReference type="SAM" id="MobiDB-lite"/>
    </source>
</evidence>
<keyword evidence="4" id="KW-1185">Reference proteome</keyword>
<dbReference type="PANTHER" id="PTHR23313">
    <property type="entry name" value="TSEC1-RELATED"/>
    <property type="match status" value="1"/>
</dbReference>
<dbReference type="Proteomes" id="UP000001876">
    <property type="component" value="Unassembled WGS sequence"/>
</dbReference>
<feature type="compositionally biased region" description="Low complexity" evidence="2">
    <location>
        <begin position="85"/>
        <end position="137"/>
    </location>
</feature>
<evidence type="ECO:0000313" key="3">
    <source>
        <dbReference type="EMBL" id="EEH51798.1"/>
    </source>
</evidence>
<dbReference type="GeneID" id="9689617"/>
<dbReference type="EMBL" id="GG663750">
    <property type="protein sequence ID" value="EEH51798.1"/>
    <property type="molecule type" value="Genomic_DNA"/>
</dbReference>
<dbReference type="PANTHER" id="PTHR23313:SF0">
    <property type="entry name" value="TESTIS-EXPRESSED PROTEIN 9"/>
    <property type="match status" value="1"/>
</dbReference>
<organism evidence="4">
    <name type="scientific">Micromonas pusilla (strain CCMP1545)</name>
    <name type="common">Picoplanktonic green alga</name>
    <dbReference type="NCBI Taxonomy" id="564608"/>
    <lineage>
        <taxon>Eukaryota</taxon>
        <taxon>Viridiplantae</taxon>
        <taxon>Chlorophyta</taxon>
        <taxon>Mamiellophyceae</taxon>
        <taxon>Mamiellales</taxon>
        <taxon>Mamiellaceae</taxon>
        <taxon>Micromonas</taxon>
    </lineage>
</organism>
<dbReference type="OMA" id="AMINRNN"/>
<dbReference type="RefSeq" id="XP_003064176.1">
    <property type="nucleotide sequence ID" value="XM_003064130.1"/>
</dbReference>
<evidence type="ECO:0000313" key="4">
    <source>
        <dbReference type="Proteomes" id="UP000001876"/>
    </source>
</evidence>
<name>C1N7Y8_MICPC</name>
<keyword evidence="1" id="KW-0175">Coiled coil</keyword>
<feature type="region of interest" description="Disordered" evidence="2">
    <location>
        <begin position="340"/>
        <end position="360"/>
    </location>
</feature>
<sequence length="417" mass="46266">MAEADLARYEQELLRRNAALEERAAASIARAKAVVEGTIPPSPGAADAPDLEEYSDVDDDPNDDDDDDDARARPPTPPQAKRAEVAAAAAAAKSPSKQQPPAAAKRATAASKTRARASSGDASSIIRASASASAAPDLDARDHNDAWEDAYDEDKYGRLARARIRALQDELAAQARELREAHARLKERDVELKRLLTEKLSGAFYLTPVPIRPRRRGERRFLRTFARRISPPRVPRSQSRHISTPFNSTFDAYELHPDIIARVDPRPSAAKAQKTQQTAADKERKAALDARAQLEAKERECAELRREMDRASRANKAAETEFKTRDVRLNRALEDAERYKGAEAAKGGNASTRAEADKLRGENKRLERQKAELVAAFKKQMKLIDVLKRQKIHVEAARSLQFAEEDFMRTLDAGAHE</sequence>
<protein>
    <submittedName>
        <fullName evidence="3">Predicted protein</fullName>
    </submittedName>
</protein>
<feature type="coiled-coil region" evidence="1">
    <location>
        <begin position="161"/>
        <end position="195"/>
    </location>
</feature>
<accession>C1N7Y8</accession>
<dbReference type="eggNOG" id="ENOG502QPKV">
    <property type="taxonomic scope" value="Eukaryota"/>
</dbReference>
<feature type="compositionally biased region" description="Acidic residues" evidence="2">
    <location>
        <begin position="49"/>
        <end position="69"/>
    </location>
</feature>
<feature type="region of interest" description="Disordered" evidence="2">
    <location>
        <begin position="33"/>
        <end position="141"/>
    </location>
</feature>
<reference evidence="3 4" key="1">
    <citation type="journal article" date="2009" name="Science">
        <title>Green evolution and dynamic adaptations revealed by genomes of the marine picoeukaryotes Micromonas.</title>
        <authorList>
            <person name="Worden A.Z."/>
            <person name="Lee J.H."/>
            <person name="Mock T."/>
            <person name="Rouze P."/>
            <person name="Simmons M.P."/>
            <person name="Aerts A.L."/>
            <person name="Allen A.E."/>
            <person name="Cuvelier M.L."/>
            <person name="Derelle E."/>
            <person name="Everett M.V."/>
            <person name="Foulon E."/>
            <person name="Grimwood J."/>
            <person name="Gundlach H."/>
            <person name="Henrissat B."/>
            <person name="Napoli C."/>
            <person name="McDonald S.M."/>
            <person name="Parker M.S."/>
            <person name="Rombauts S."/>
            <person name="Salamov A."/>
            <person name="Von Dassow P."/>
            <person name="Badger J.H."/>
            <person name="Coutinho P.M."/>
            <person name="Demir E."/>
            <person name="Dubchak I."/>
            <person name="Gentemann C."/>
            <person name="Eikrem W."/>
            <person name="Gready J.E."/>
            <person name="John U."/>
            <person name="Lanier W."/>
            <person name="Lindquist E.A."/>
            <person name="Lucas S."/>
            <person name="Mayer K.F."/>
            <person name="Moreau H."/>
            <person name="Not F."/>
            <person name="Otillar R."/>
            <person name="Panaud O."/>
            <person name="Pangilinan J."/>
            <person name="Paulsen I."/>
            <person name="Piegu B."/>
            <person name="Poliakov A."/>
            <person name="Robbens S."/>
            <person name="Schmutz J."/>
            <person name="Toulza E."/>
            <person name="Wyss T."/>
            <person name="Zelensky A."/>
            <person name="Zhou K."/>
            <person name="Armbrust E.V."/>
            <person name="Bhattacharya D."/>
            <person name="Goodenough U.W."/>
            <person name="Van de Peer Y."/>
            <person name="Grigoriev I.V."/>
        </authorList>
    </citation>
    <scope>NUCLEOTIDE SEQUENCE [LARGE SCALE GENOMIC DNA]</scope>
    <source>
        <strain evidence="3 4">CCMP1545</strain>
    </source>
</reference>
<gene>
    <name evidence="3" type="ORF">MICPUCDRAFT_53880</name>
</gene>
<proteinExistence type="predicted"/>
<evidence type="ECO:0000256" key="1">
    <source>
        <dbReference type="SAM" id="Coils"/>
    </source>
</evidence>
<feature type="region of interest" description="Disordered" evidence="2">
    <location>
        <begin position="265"/>
        <end position="287"/>
    </location>
</feature>
<dbReference type="AlphaFoldDB" id="C1N7Y8"/>